<keyword evidence="4" id="KW-1185">Reference proteome</keyword>
<dbReference type="Gene3D" id="1.10.287.40">
    <property type="entry name" value="Serine-tRNA synthetase, tRNA binding domain"/>
    <property type="match status" value="1"/>
</dbReference>
<gene>
    <name evidence="3" type="ORF">PGLA1383_LOCUS33359</name>
</gene>
<dbReference type="SUPFAM" id="SSF46589">
    <property type="entry name" value="tRNA-binding arm"/>
    <property type="match status" value="1"/>
</dbReference>
<dbReference type="InterPro" id="IPR045864">
    <property type="entry name" value="aa-tRNA-synth_II/BPL/LPL"/>
</dbReference>
<dbReference type="PANTHER" id="PTHR11778">
    <property type="entry name" value="SERYL-TRNA SYNTHETASE"/>
    <property type="match status" value="1"/>
</dbReference>
<dbReference type="Proteomes" id="UP000654075">
    <property type="component" value="Unassembled WGS sequence"/>
</dbReference>
<proteinExistence type="predicted"/>
<name>A0A813FYG4_POLGL</name>
<dbReference type="Pfam" id="PF02403">
    <property type="entry name" value="Seryl_tRNA_N"/>
    <property type="match status" value="1"/>
</dbReference>
<dbReference type="InterPro" id="IPR015866">
    <property type="entry name" value="Ser-tRNA-synth_1_N"/>
</dbReference>
<dbReference type="AlphaFoldDB" id="A0A813FYG4"/>
<feature type="coiled-coil region" evidence="1">
    <location>
        <begin position="46"/>
        <end position="93"/>
    </location>
</feature>
<keyword evidence="1" id="KW-0175">Coiled coil</keyword>
<dbReference type="GO" id="GO:0006434">
    <property type="term" value="P:seryl-tRNA aminoacylation"/>
    <property type="evidence" value="ECO:0007669"/>
    <property type="project" value="InterPro"/>
</dbReference>
<evidence type="ECO:0000259" key="2">
    <source>
        <dbReference type="Pfam" id="PF02403"/>
    </source>
</evidence>
<dbReference type="InterPro" id="IPR002317">
    <property type="entry name" value="Ser-tRNA-ligase_type_1"/>
</dbReference>
<evidence type="ECO:0000313" key="3">
    <source>
        <dbReference type="EMBL" id="CAE8615646.1"/>
    </source>
</evidence>
<dbReference type="GO" id="GO:0005524">
    <property type="term" value="F:ATP binding"/>
    <property type="evidence" value="ECO:0007669"/>
    <property type="project" value="InterPro"/>
</dbReference>
<dbReference type="Gene3D" id="3.30.930.10">
    <property type="entry name" value="Bira Bifunctional Protein, Domain 2"/>
    <property type="match status" value="1"/>
</dbReference>
<reference evidence="3" key="1">
    <citation type="submission" date="2021-02" db="EMBL/GenBank/DDBJ databases">
        <authorList>
            <person name="Dougan E. K."/>
            <person name="Rhodes N."/>
            <person name="Thang M."/>
            <person name="Chan C."/>
        </authorList>
    </citation>
    <scope>NUCLEOTIDE SEQUENCE</scope>
</reference>
<feature type="domain" description="Serine-tRNA synthetase type1 N-terminal" evidence="2">
    <location>
        <begin position="4"/>
        <end position="111"/>
    </location>
</feature>
<comment type="caution">
    <text evidence="3">The sequence shown here is derived from an EMBL/GenBank/DDBJ whole genome shotgun (WGS) entry which is preliminary data.</text>
</comment>
<dbReference type="SUPFAM" id="SSF55681">
    <property type="entry name" value="Class II aaRS and biotin synthetases"/>
    <property type="match status" value="1"/>
</dbReference>
<organism evidence="3 4">
    <name type="scientific">Polarella glacialis</name>
    <name type="common">Dinoflagellate</name>
    <dbReference type="NCBI Taxonomy" id="89957"/>
    <lineage>
        <taxon>Eukaryota</taxon>
        <taxon>Sar</taxon>
        <taxon>Alveolata</taxon>
        <taxon>Dinophyceae</taxon>
        <taxon>Suessiales</taxon>
        <taxon>Suessiaceae</taxon>
        <taxon>Polarella</taxon>
    </lineage>
</organism>
<feature type="non-terminal residue" evidence="3">
    <location>
        <position position="1"/>
    </location>
</feature>
<dbReference type="EMBL" id="CAJNNV010025678">
    <property type="protein sequence ID" value="CAE8615646.1"/>
    <property type="molecule type" value="Genomic_DNA"/>
</dbReference>
<sequence>MPVDAKALRDRPDDFRDSERRRFRDAAAVDRALEADASWRAATTAINALRAELGSLQKAISEKKRNSKGKDACEEELAEKSRLEAAQGEAEARAAETLSDRDSSLGKLGNLVHLSVPVAENDDGNSIVTSWGSPGEKPRVAPAIPHEELFRRLGACEMERGVRVAGRRGYFLRGPGVVLNMALQNYGVSFLARRGYVPLQPPYFMRREVMARTAELRDFDDQLYSVTSRPQQAFSSASGSGEQQHALLANAMEIPSEPCPADASSVACATLADADGVLEVLGLLQSSSAFRAPSELSRADLKETEVSPPWLLPTVFAASTCAAALMFWLLLCEEPESCSPAAARLIEQRESSESSTEVPW</sequence>
<dbReference type="InterPro" id="IPR042103">
    <property type="entry name" value="SerRS_1_N_sf"/>
</dbReference>
<dbReference type="InterPro" id="IPR010978">
    <property type="entry name" value="tRNA-bd_arm"/>
</dbReference>
<accession>A0A813FYG4</accession>
<protein>
    <recommendedName>
        <fullName evidence="2">Serine-tRNA synthetase type1 N-terminal domain-containing protein</fullName>
    </recommendedName>
</protein>
<dbReference type="GO" id="GO:0004828">
    <property type="term" value="F:serine-tRNA ligase activity"/>
    <property type="evidence" value="ECO:0007669"/>
    <property type="project" value="InterPro"/>
</dbReference>
<dbReference type="OrthoDB" id="10264585at2759"/>
<evidence type="ECO:0000313" key="4">
    <source>
        <dbReference type="Proteomes" id="UP000654075"/>
    </source>
</evidence>
<evidence type="ECO:0000256" key="1">
    <source>
        <dbReference type="SAM" id="Coils"/>
    </source>
</evidence>